<dbReference type="PANTHER" id="PTHR10458">
    <property type="entry name" value="PEPTIDE DEFORMYLASE"/>
    <property type="match status" value="1"/>
</dbReference>
<dbReference type="PANTHER" id="PTHR10458:SF22">
    <property type="entry name" value="PEPTIDE DEFORMYLASE"/>
    <property type="match status" value="1"/>
</dbReference>
<name>A0A2P8F7Z5_9RHOB</name>
<dbReference type="GO" id="GO:0042586">
    <property type="term" value="F:peptide deformylase activity"/>
    <property type="evidence" value="ECO:0007669"/>
    <property type="project" value="UniProtKB-UniRule"/>
</dbReference>
<dbReference type="AlphaFoldDB" id="A0A2P8F7Z5"/>
<evidence type="ECO:0000256" key="1">
    <source>
        <dbReference type="ARBA" id="ARBA00010759"/>
    </source>
</evidence>
<comment type="cofactor">
    <cofactor evidence="2">
        <name>Fe(2+)</name>
        <dbReference type="ChEBI" id="CHEBI:29033"/>
    </cofactor>
    <text evidence="2">Binds 1 Fe(2+) ion.</text>
</comment>
<dbReference type="InterPro" id="IPR023635">
    <property type="entry name" value="Peptide_deformylase"/>
</dbReference>
<accession>A0A2P8F7Z5</accession>
<keyword evidence="2" id="KW-0408">Iron</keyword>
<dbReference type="NCBIfam" id="NF001159">
    <property type="entry name" value="PRK00150.1-3"/>
    <property type="match status" value="1"/>
</dbReference>
<feature type="binding site" evidence="2">
    <location>
        <position position="138"/>
    </location>
    <ligand>
        <name>Fe cation</name>
        <dbReference type="ChEBI" id="CHEBI:24875"/>
    </ligand>
</feature>
<comment type="caution">
    <text evidence="3">The sequence shown here is derived from an EMBL/GenBank/DDBJ whole genome shotgun (WGS) entry which is preliminary data.</text>
</comment>
<dbReference type="Proteomes" id="UP000240418">
    <property type="component" value="Unassembled WGS sequence"/>
</dbReference>
<dbReference type="PRINTS" id="PR01576">
    <property type="entry name" value="PDEFORMYLASE"/>
</dbReference>
<evidence type="ECO:0000313" key="4">
    <source>
        <dbReference type="Proteomes" id="UP000240418"/>
    </source>
</evidence>
<dbReference type="InterPro" id="IPR036821">
    <property type="entry name" value="Peptide_deformylase_sf"/>
</dbReference>
<dbReference type="Gene3D" id="3.90.45.10">
    <property type="entry name" value="Peptide deformylase"/>
    <property type="match status" value="1"/>
</dbReference>
<comment type="similarity">
    <text evidence="1 2">Belongs to the polypeptide deformylase family.</text>
</comment>
<reference evidence="3 4" key="1">
    <citation type="submission" date="2018-03" db="EMBL/GenBank/DDBJ databases">
        <title>Genomic Encyclopedia of Archaeal and Bacterial Type Strains, Phase II (KMG-II): from individual species to whole genera.</title>
        <authorList>
            <person name="Goeker M."/>
        </authorList>
    </citation>
    <scope>NUCLEOTIDE SEQUENCE [LARGE SCALE GENOMIC DNA]</scope>
    <source>
        <strain evidence="3 4">DSM 100673</strain>
    </source>
</reference>
<dbReference type="PIRSF" id="PIRSF004749">
    <property type="entry name" value="Pep_def"/>
    <property type="match status" value="1"/>
</dbReference>
<proteinExistence type="inferred from homology"/>
<keyword evidence="2" id="KW-0378">Hydrolase</keyword>
<dbReference type="CDD" id="cd00487">
    <property type="entry name" value="Pep_deformylase"/>
    <property type="match status" value="1"/>
</dbReference>
<dbReference type="GO" id="GO:0006412">
    <property type="term" value="P:translation"/>
    <property type="evidence" value="ECO:0007669"/>
    <property type="project" value="UniProtKB-UniRule"/>
</dbReference>
<feature type="active site" evidence="2">
    <location>
        <position position="135"/>
    </location>
</feature>
<gene>
    <name evidence="2" type="primary">def</name>
    <name evidence="3" type="ORF">CLV88_11455</name>
</gene>
<feature type="binding site" evidence="2">
    <location>
        <position position="134"/>
    </location>
    <ligand>
        <name>Fe cation</name>
        <dbReference type="ChEBI" id="CHEBI:24875"/>
    </ligand>
</feature>
<protein>
    <recommendedName>
        <fullName evidence="2">Peptide deformylase</fullName>
        <shortName evidence="2">PDF</shortName>
        <ecNumber evidence="2">3.5.1.88</ecNumber>
    </recommendedName>
    <alternativeName>
        <fullName evidence="2">Polypeptide deformylase</fullName>
    </alternativeName>
</protein>
<dbReference type="EC" id="3.5.1.88" evidence="2"/>
<organism evidence="3 4">
    <name type="scientific">Shimia abyssi</name>
    <dbReference type="NCBI Taxonomy" id="1662395"/>
    <lineage>
        <taxon>Bacteria</taxon>
        <taxon>Pseudomonadati</taxon>
        <taxon>Pseudomonadota</taxon>
        <taxon>Alphaproteobacteria</taxon>
        <taxon>Rhodobacterales</taxon>
        <taxon>Roseobacteraceae</taxon>
    </lineage>
</organism>
<evidence type="ECO:0000313" key="3">
    <source>
        <dbReference type="EMBL" id="PSL17843.1"/>
    </source>
</evidence>
<dbReference type="Pfam" id="PF01327">
    <property type="entry name" value="Pep_deformylase"/>
    <property type="match status" value="1"/>
</dbReference>
<comment type="catalytic activity">
    <reaction evidence="2">
        <text>N-terminal N-formyl-L-methionyl-[peptide] + H2O = N-terminal L-methionyl-[peptide] + formate</text>
        <dbReference type="Rhea" id="RHEA:24420"/>
        <dbReference type="Rhea" id="RHEA-COMP:10639"/>
        <dbReference type="Rhea" id="RHEA-COMP:10640"/>
        <dbReference type="ChEBI" id="CHEBI:15377"/>
        <dbReference type="ChEBI" id="CHEBI:15740"/>
        <dbReference type="ChEBI" id="CHEBI:49298"/>
        <dbReference type="ChEBI" id="CHEBI:64731"/>
        <dbReference type="EC" id="3.5.1.88"/>
    </reaction>
</comment>
<feature type="binding site" evidence="2">
    <location>
        <position position="92"/>
    </location>
    <ligand>
        <name>Fe cation</name>
        <dbReference type="ChEBI" id="CHEBI:24875"/>
    </ligand>
</feature>
<keyword evidence="2" id="KW-0648">Protein biosynthesis</keyword>
<dbReference type="HAMAP" id="MF_00163">
    <property type="entry name" value="Pep_deformylase"/>
    <property type="match status" value="1"/>
</dbReference>
<dbReference type="NCBIfam" id="TIGR00079">
    <property type="entry name" value="pept_deformyl"/>
    <property type="match status" value="1"/>
</dbReference>
<sequence length="164" mass="18172">MSVLPLVFWPDPRLSQPCAPVGEADHEALVADMFDTLYAAKGRGLAAPQVGVLRRIFVMDVGWKSGDPTPEAFLDPVITVREQRVDVLEEGCLSIPGLMVPVERPVAITLAWRDARGDMHMRDFDGFEARCIQHEIDHLDGRITLDHLSSQDKAALLAEYKGPQ</sequence>
<dbReference type="GO" id="GO:0046872">
    <property type="term" value="F:metal ion binding"/>
    <property type="evidence" value="ECO:0007669"/>
    <property type="project" value="UniProtKB-KW"/>
</dbReference>
<evidence type="ECO:0000256" key="2">
    <source>
        <dbReference type="HAMAP-Rule" id="MF_00163"/>
    </source>
</evidence>
<keyword evidence="4" id="KW-1185">Reference proteome</keyword>
<dbReference type="EMBL" id="PYGJ01000014">
    <property type="protein sequence ID" value="PSL17843.1"/>
    <property type="molecule type" value="Genomic_DNA"/>
</dbReference>
<keyword evidence="2" id="KW-0479">Metal-binding</keyword>
<dbReference type="OrthoDB" id="9804313at2"/>
<dbReference type="RefSeq" id="WP_106609706.1">
    <property type="nucleotide sequence ID" value="NZ_PYGJ01000014.1"/>
</dbReference>
<comment type="function">
    <text evidence="2">Removes the formyl group from the N-terminal Met of newly synthesized proteins. Requires at least a dipeptide for an efficient rate of reaction. N-terminal L-methionine is a prerequisite for activity but the enzyme has broad specificity at other positions.</text>
</comment>
<dbReference type="SUPFAM" id="SSF56420">
    <property type="entry name" value="Peptide deformylase"/>
    <property type="match status" value="1"/>
</dbReference>